<dbReference type="KEGG" id="paqt:E8L99_04845"/>
<evidence type="ECO:0000313" key="2">
    <source>
        <dbReference type="EMBL" id="QCK85153.1"/>
    </source>
</evidence>
<proteinExistence type="predicted"/>
<dbReference type="OrthoDB" id="5936191at2"/>
<organism evidence="2 3">
    <name type="scientific">Phreatobacter aquaticus</name>
    <dbReference type="NCBI Taxonomy" id="2570229"/>
    <lineage>
        <taxon>Bacteria</taxon>
        <taxon>Pseudomonadati</taxon>
        <taxon>Pseudomonadota</taxon>
        <taxon>Alphaproteobacteria</taxon>
        <taxon>Hyphomicrobiales</taxon>
        <taxon>Phreatobacteraceae</taxon>
        <taxon>Phreatobacter</taxon>
    </lineage>
</organism>
<sequence length="426" mass="45187">MRMIQNNDQQALRAPLRSSGRTTFKRGLLAAIAALSLGAPLASAATPATSPPAETASEPGQRVSMDFRIVEGRGLFGLTRWIQASGPITADTADRFDQFARANRIAGMTVVLDSPGGSMTSGLRMGRAFRAAGVNTMIGRTVIRLDGGQESATLLTHGMVCASACSYALLGGVHRTIASTARYGVHQFSRNIGRDGRFVTEQPTVRDFESAQRLMAELAVYLQEMGIDAGLLPLAASMPHGQQIRFLTPAEIGGLRVAVPAVVNEADRGTVGWSANHRADAPMLFSRAIRPLDGERRVDEEVALTCHRDPAQVIVNYRVIQARTRDSQPLKLGVVNIDLAGTQVPWRPAAAAPAPELRGSNTSLWISIAVPRQALEQAGERNALAIELGEGASPQGRTDFGAGLGNALPRFLTACDAGRPAATAGR</sequence>
<dbReference type="Proteomes" id="UP000298588">
    <property type="component" value="Chromosome"/>
</dbReference>
<accession>A0A4D7QHI7</accession>
<evidence type="ECO:0000256" key="1">
    <source>
        <dbReference type="SAM" id="SignalP"/>
    </source>
</evidence>
<dbReference type="EMBL" id="CP039865">
    <property type="protein sequence ID" value="QCK85153.1"/>
    <property type="molecule type" value="Genomic_DNA"/>
</dbReference>
<keyword evidence="1" id="KW-0732">Signal</keyword>
<name>A0A4D7QHI7_9HYPH</name>
<evidence type="ECO:0000313" key="3">
    <source>
        <dbReference type="Proteomes" id="UP000298588"/>
    </source>
</evidence>
<dbReference type="RefSeq" id="WP_137098487.1">
    <property type="nucleotide sequence ID" value="NZ_CP039865.1"/>
</dbReference>
<feature type="signal peptide" evidence="1">
    <location>
        <begin position="1"/>
        <end position="44"/>
    </location>
</feature>
<dbReference type="Gene3D" id="3.90.226.10">
    <property type="entry name" value="2-enoyl-CoA Hydratase, Chain A, domain 1"/>
    <property type="match status" value="1"/>
</dbReference>
<keyword evidence="3" id="KW-1185">Reference proteome</keyword>
<evidence type="ECO:0008006" key="4">
    <source>
        <dbReference type="Google" id="ProtNLM"/>
    </source>
</evidence>
<dbReference type="AlphaFoldDB" id="A0A4D7QHI7"/>
<protein>
    <recommendedName>
        <fullName evidence="4">Periplasmic protein-like protein</fullName>
    </recommendedName>
</protein>
<feature type="chain" id="PRO_5020828961" description="Periplasmic protein-like protein" evidence="1">
    <location>
        <begin position="45"/>
        <end position="426"/>
    </location>
</feature>
<dbReference type="SUPFAM" id="SSF52096">
    <property type="entry name" value="ClpP/crotonase"/>
    <property type="match status" value="1"/>
</dbReference>
<dbReference type="InterPro" id="IPR029045">
    <property type="entry name" value="ClpP/crotonase-like_dom_sf"/>
</dbReference>
<gene>
    <name evidence="2" type="ORF">E8L99_04845</name>
</gene>
<reference evidence="2 3" key="1">
    <citation type="submission" date="2019-04" db="EMBL/GenBank/DDBJ databases">
        <title>Phreatobacter aquaticus sp. nov.</title>
        <authorList>
            <person name="Choi A."/>
            <person name="Baek K."/>
        </authorList>
    </citation>
    <scope>NUCLEOTIDE SEQUENCE [LARGE SCALE GENOMIC DNA]</scope>
    <source>
        <strain evidence="2 3">NMCR1094</strain>
    </source>
</reference>